<dbReference type="Gene3D" id="3.10.20.600">
    <property type="match status" value="1"/>
</dbReference>
<dbReference type="Pfam" id="PF01257">
    <property type="entry name" value="2Fe-2S_thioredx"/>
    <property type="match status" value="1"/>
</dbReference>
<dbReference type="RefSeq" id="WP_206709239.1">
    <property type="nucleotide sequence ID" value="NZ_CP059066.1"/>
</dbReference>
<dbReference type="EMBL" id="CP059066">
    <property type="protein sequence ID" value="QSQ09048.1"/>
    <property type="molecule type" value="Genomic_DNA"/>
</dbReference>
<dbReference type="Pfam" id="PF10589">
    <property type="entry name" value="NADH_4Fe-4S"/>
    <property type="match status" value="1"/>
</dbReference>
<dbReference type="PANTHER" id="PTHR43578">
    <property type="entry name" value="NADH-QUINONE OXIDOREDUCTASE SUBUNIT F"/>
    <property type="match status" value="1"/>
</dbReference>
<evidence type="ECO:0000259" key="6">
    <source>
        <dbReference type="PROSITE" id="PS51379"/>
    </source>
</evidence>
<keyword evidence="3" id="KW-0479">Metal-binding</keyword>
<dbReference type="InterPro" id="IPR019575">
    <property type="entry name" value="Nuop51_4Fe4S-bd"/>
</dbReference>
<dbReference type="FunFam" id="3.40.50.11540:FF:000001">
    <property type="entry name" value="NADH dehydrogenase [ubiquinone] flavoprotein 1, mitochondrial"/>
    <property type="match status" value="1"/>
</dbReference>
<dbReference type="SUPFAM" id="SSF142984">
    <property type="entry name" value="Nqo1 middle domain-like"/>
    <property type="match status" value="1"/>
</dbReference>
<comment type="similarity">
    <text evidence="1">Belongs to the complex I 51 kDa subunit family.</text>
</comment>
<sequence>MNIFKRKVKKTVLVCCGTGCLANNSFEIYKGLKKKIEDLAVNVKVRPVVKATGCNGLCEKGPIVTILPDDVFYCGVKVTDVDEIVENTVLNNKVIERLLYFDSAKGKKVRSHKQSEFYRKQLKIALRNIGQIDPGNIDDYIERGGYSALRKVLFKMSPKGVISEVERSGLRGRGGAGFPAGLKWRQCAEMDNFPKYVVCNGDEGDPGAFMDRSIMEGDPHSILEGILIGAYAVGSEKGFIYIRDEYSLAIKNMTKAIEKAAERGFLGQNIMGKGFSFDIEIVRGGGAFVCGESTALMASIEGRVGEPRIKYIHSTEKGLWGQPTVLNNVETWANIPVIINKGAGWFSRIGSKGSRGTKVFSLVGKVRNTGLIEVPMGITLREIIFDIGGGIIGSGKFKAVQTGGPSGGCIPESLLGLGVDFDSLNEVGAMMGSGGMIVMDENTCMVEVARYYLKFLSEESCGKCIPCREGIKRMLEILEDMCTGKGREEDIELLLEISETVKEASLCGLGKTAPNPVITTIKYFRDEYLAHIKDRRCPAGICRELTVYYIDRDVCRGCGLCRKGCPTEAISGEIGSRFTIDTSKCIKCGSCKEICRLNAVKVLGGAAE</sequence>
<evidence type="ECO:0000256" key="1">
    <source>
        <dbReference type="ARBA" id="ARBA00007523"/>
    </source>
</evidence>
<dbReference type="KEGG" id="kme:H0A61_01405"/>
<evidence type="ECO:0000256" key="5">
    <source>
        <dbReference type="ARBA" id="ARBA00023014"/>
    </source>
</evidence>
<dbReference type="GO" id="GO:0010181">
    <property type="term" value="F:FMN binding"/>
    <property type="evidence" value="ECO:0007669"/>
    <property type="project" value="InterPro"/>
</dbReference>
<dbReference type="SUPFAM" id="SSF54862">
    <property type="entry name" value="4Fe-4S ferredoxins"/>
    <property type="match status" value="1"/>
</dbReference>
<dbReference type="InterPro" id="IPR036249">
    <property type="entry name" value="Thioredoxin-like_sf"/>
</dbReference>
<dbReference type="GO" id="GO:0051539">
    <property type="term" value="F:4 iron, 4 sulfur cluster binding"/>
    <property type="evidence" value="ECO:0007669"/>
    <property type="project" value="UniProtKB-KW"/>
</dbReference>
<dbReference type="AlphaFoldDB" id="A0A8A0RN81"/>
<dbReference type="PROSITE" id="PS00645">
    <property type="entry name" value="COMPLEX1_51K_2"/>
    <property type="match status" value="1"/>
</dbReference>
<evidence type="ECO:0000313" key="7">
    <source>
        <dbReference type="EMBL" id="QSQ09048.1"/>
    </source>
</evidence>
<keyword evidence="7" id="KW-0560">Oxidoreductase</keyword>
<dbReference type="InterPro" id="IPR037207">
    <property type="entry name" value="Nuop51_4Fe4S-bd_sf"/>
</dbReference>
<proteinExistence type="inferred from homology"/>
<dbReference type="InterPro" id="IPR017900">
    <property type="entry name" value="4Fe4S_Fe_S_CS"/>
</dbReference>
<dbReference type="PROSITE" id="PS00198">
    <property type="entry name" value="4FE4S_FER_1"/>
    <property type="match status" value="1"/>
</dbReference>
<feature type="domain" description="4Fe-4S ferredoxin-type" evidence="6">
    <location>
        <begin position="546"/>
        <end position="575"/>
    </location>
</feature>
<dbReference type="SMART" id="SM00928">
    <property type="entry name" value="NADH_4Fe-4S"/>
    <property type="match status" value="1"/>
</dbReference>
<dbReference type="GO" id="GO:0008137">
    <property type="term" value="F:NADH dehydrogenase (ubiquinone) activity"/>
    <property type="evidence" value="ECO:0007669"/>
    <property type="project" value="InterPro"/>
</dbReference>
<dbReference type="Gene3D" id="1.20.1440.230">
    <property type="entry name" value="NADH-ubiquinone oxidoreductase 51kDa subunit, iron-sulphur binding domain"/>
    <property type="match status" value="1"/>
</dbReference>
<evidence type="ECO:0000313" key="8">
    <source>
        <dbReference type="Proteomes" id="UP000662904"/>
    </source>
</evidence>
<reference evidence="7" key="1">
    <citation type="submission" date="2020-07" db="EMBL/GenBank/DDBJ databases">
        <title>Koleobacter methoxysyntrophicus gen. nov., sp. nov., a novel anaerobic bacterium isolated from deep subsurface oil field and proposal of Koleobacterales ord. nov. in the phylum Firmicutes.</title>
        <authorList>
            <person name="Sakamoto S."/>
            <person name="Tamaki H."/>
        </authorList>
    </citation>
    <scope>NUCLEOTIDE SEQUENCE</scope>
    <source>
        <strain evidence="7">NRmbB1</strain>
    </source>
</reference>
<dbReference type="Pfam" id="PF13237">
    <property type="entry name" value="Fer4_10"/>
    <property type="match status" value="1"/>
</dbReference>
<dbReference type="InterPro" id="IPR001949">
    <property type="entry name" value="NADH-UbQ_OxRdtase_51kDa_CS"/>
</dbReference>
<dbReference type="GO" id="GO:0046872">
    <property type="term" value="F:metal ion binding"/>
    <property type="evidence" value="ECO:0007669"/>
    <property type="project" value="UniProtKB-KW"/>
</dbReference>
<dbReference type="Proteomes" id="UP000662904">
    <property type="component" value="Chromosome"/>
</dbReference>
<evidence type="ECO:0000256" key="3">
    <source>
        <dbReference type="ARBA" id="ARBA00022723"/>
    </source>
</evidence>
<keyword evidence="2" id="KW-0004">4Fe-4S</keyword>
<dbReference type="FunFam" id="1.20.1440.230:FF:000001">
    <property type="entry name" value="Mitochondrial NADH dehydrogenase flavoprotein 1"/>
    <property type="match status" value="1"/>
</dbReference>
<accession>A0A8A0RN81</accession>
<dbReference type="GO" id="GO:0050583">
    <property type="term" value="F:hydrogen dehydrogenase (NADP+) activity"/>
    <property type="evidence" value="ECO:0007669"/>
    <property type="project" value="UniProtKB-EC"/>
</dbReference>
<protein>
    <submittedName>
        <fullName evidence="7">NADP-reducing hydrogenase subunit HndC</fullName>
        <ecNumber evidence="7">1.12.1.3</ecNumber>
    </submittedName>
</protein>
<dbReference type="Gene3D" id="6.10.250.1450">
    <property type="match status" value="1"/>
</dbReference>
<dbReference type="Gene3D" id="3.30.70.20">
    <property type="match status" value="1"/>
</dbReference>
<dbReference type="PANTHER" id="PTHR43578:SF3">
    <property type="entry name" value="NADH-QUINONE OXIDOREDUCTASE SUBUNIT F"/>
    <property type="match status" value="1"/>
</dbReference>
<evidence type="ECO:0000256" key="4">
    <source>
        <dbReference type="ARBA" id="ARBA00023004"/>
    </source>
</evidence>
<dbReference type="SUPFAM" id="SSF140490">
    <property type="entry name" value="Nqo1C-terminal domain-like"/>
    <property type="match status" value="1"/>
</dbReference>
<keyword evidence="8" id="KW-1185">Reference proteome</keyword>
<dbReference type="CDD" id="cd02980">
    <property type="entry name" value="TRX_Fd_family"/>
    <property type="match status" value="1"/>
</dbReference>
<dbReference type="SUPFAM" id="SSF52833">
    <property type="entry name" value="Thioredoxin-like"/>
    <property type="match status" value="1"/>
</dbReference>
<keyword evidence="5" id="KW-0411">Iron-sulfur</keyword>
<feature type="domain" description="4Fe-4S ferredoxin-type" evidence="6">
    <location>
        <begin position="576"/>
        <end position="605"/>
    </location>
</feature>
<dbReference type="PROSITE" id="PS51379">
    <property type="entry name" value="4FE4S_FER_2"/>
    <property type="match status" value="2"/>
</dbReference>
<dbReference type="Gene3D" id="3.40.50.11540">
    <property type="entry name" value="NADH-ubiquinone oxidoreductase 51kDa subunit"/>
    <property type="match status" value="1"/>
</dbReference>
<dbReference type="InterPro" id="IPR037225">
    <property type="entry name" value="Nuo51_FMN-bd_sf"/>
</dbReference>
<dbReference type="Pfam" id="PF01512">
    <property type="entry name" value="Complex1_51K"/>
    <property type="match status" value="1"/>
</dbReference>
<organism evidence="7 8">
    <name type="scientific">Koleobacter methoxysyntrophicus</name>
    <dbReference type="NCBI Taxonomy" id="2751313"/>
    <lineage>
        <taxon>Bacteria</taxon>
        <taxon>Bacillati</taxon>
        <taxon>Bacillota</taxon>
        <taxon>Clostridia</taxon>
        <taxon>Koleobacterales</taxon>
        <taxon>Koleobacteraceae</taxon>
        <taxon>Koleobacter</taxon>
    </lineage>
</organism>
<keyword evidence="4" id="KW-0408">Iron</keyword>
<name>A0A8A0RN81_9FIRM</name>
<dbReference type="EC" id="1.12.1.3" evidence="7"/>
<evidence type="ECO:0000256" key="2">
    <source>
        <dbReference type="ARBA" id="ARBA00022485"/>
    </source>
</evidence>
<gene>
    <name evidence="7" type="primary">hndC_2</name>
    <name evidence="7" type="ORF">H0A61_01405</name>
</gene>
<dbReference type="SUPFAM" id="SSF142019">
    <property type="entry name" value="Nqo1 FMN-binding domain-like"/>
    <property type="match status" value="1"/>
</dbReference>
<dbReference type="InterPro" id="IPR017896">
    <property type="entry name" value="4Fe4S_Fe-S-bd"/>
</dbReference>
<dbReference type="InterPro" id="IPR011538">
    <property type="entry name" value="Nuo51_FMN-bd"/>
</dbReference>
<dbReference type="Gene3D" id="3.40.30.10">
    <property type="entry name" value="Glutaredoxin"/>
    <property type="match status" value="1"/>
</dbReference>